<dbReference type="PANTHER" id="PTHR11319:SF35">
    <property type="entry name" value="OUTER MEMBRANE PROTEIN PMPC-RELATED"/>
    <property type="match status" value="1"/>
</dbReference>
<comment type="caution">
    <text evidence="3">The sequence shown here is derived from an EMBL/GenBank/DDBJ whole genome shotgun (WGS) entry which is preliminary data.</text>
</comment>
<keyword evidence="2" id="KW-1133">Transmembrane helix</keyword>
<name>A0ABQ9X9D0_9EUKA</name>
<organism evidence="3 4">
    <name type="scientific">Blattamonas nauphoetae</name>
    <dbReference type="NCBI Taxonomy" id="2049346"/>
    <lineage>
        <taxon>Eukaryota</taxon>
        <taxon>Metamonada</taxon>
        <taxon>Preaxostyla</taxon>
        <taxon>Oxymonadida</taxon>
        <taxon>Blattamonas</taxon>
    </lineage>
</organism>
<dbReference type="InterPro" id="IPR011050">
    <property type="entry name" value="Pectin_lyase_fold/virulence"/>
</dbReference>
<keyword evidence="2" id="KW-0812">Transmembrane</keyword>
<keyword evidence="2" id="KW-0472">Membrane</keyword>
<feature type="compositionally biased region" description="Polar residues" evidence="1">
    <location>
        <begin position="3900"/>
        <end position="3944"/>
    </location>
</feature>
<feature type="region of interest" description="Disordered" evidence="1">
    <location>
        <begin position="3819"/>
        <end position="3968"/>
    </location>
</feature>
<dbReference type="Proteomes" id="UP001281761">
    <property type="component" value="Unassembled WGS sequence"/>
</dbReference>
<evidence type="ECO:0000256" key="2">
    <source>
        <dbReference type="SAM" id="Phobius"/>
    </source>
</evidence>
<accession>A0ABQ9X9D0</accession>
<protein>
    <submittedName>
        <fullName evidence="3">Uncharacterized protein</fullName>
    </submittedName>
</protein>
<dbReference type="SMART" id="SM00710">
    <property type="entry name" value="PbH1"/>
    <property type="match status" value="12"/>
</dbReference>
<keyword evidence="4" id="KW-1185">Reference proteome</keyword>
<evidence type="ECO:0000313" key="3">
    <source>
        <dbReference type="EMBL" id="KAK2948541.1"/>
    </source>
</evidence>
<sequence>MNDADTRNTIFHQIGQYKCNSGEAYTISSCLFREGTAINTDGKAIIVDSGSTANVEKCYFINNQNGGKEGGAIRSDGILTLSGSIFVSNNASKGGALSGDGSKLTLSNCSFFNNEASNEGGALAVWGSFSQSIFCLFSQNTAPSANDVIAWNEGDLQNVISSSLFSRGETNNVKSSSQDYTTSGRVVTNVTSGETIAIDQTAKADQCGSSANRKCQSIRQVLELTSKSTTPLTITIPESTTTLETGLVITDSRTLTITAENDGPSSNHPIIREIIPVGTHLFDVSSATLNLNSLNLEALNTPHFIGAVSSSVIVVSNCLIDGKGTSVDSKHALDIYQSTLTMTDTTVQNVKSTNGGSNNAVFLNEATVEFTRCTFKSLSNPKYGGAIYAKLLATHQLTVKGCTFDGCTCTEGGGGIYVDLRSSTLADKTQQVVVGTSDDNVPTRFTDCTSTNGKGNWILIDMNPKEGNTFSITLENPKEGYVQSNHGDGIGTIAVTPYDPPSSEEVFISDGGNDNSGCSSLLPCSSFARAQTVGMTDGYTLNIRSPTTWTVNNEVTKKVTIKSEDADRATLNLRNVTAANDLSLGGYLRIAAETRLDTIDLVLFQATTSISFVALMTDTTLTISNVEIKTDTLHTIKDVPYQSAFVSPDFNAYAPIWLSGGSLTDESDSEVTMKVIYEGDRGWIGVEGDTTAHTYPNLKLKKWIFGGSPTERKSHGLWLKNVGIVELTECSFSSFKKGWEVIILDGSAIHAELCSSSSLTITSCTFETSSSKGNGGSVSSTLAGGSFTITDSTFSSTASGNGGGLYVVVSGTGVASIADCSFSSCSSSKGGGLYLDISQSTKGDKKDSFSITKGTNGLSFTDCSAPTGSWMYFVMTDRDNDYDRLALQSAFKESPPHGVATGHAASEEFDLFEIVDYSGLYLSDSGSDGNTCQTVSKACQSLATVLSKTLPSEKIVFVIGWGSQNGSTVEITKDFHLKSNTENYSVFHLDGKRTTKDGTDPILQIKSQVEATSIDFRIKQKSWDCAFIHVQSGGSLTFHSAILSHTEHFGGGEHFDSFVHAKGGTVSIEVLDVQNYIDFNGNAPFWLGENSSLIKTSDYQTEIQLYYRSKESFDGGIFGTEASDSEGTTLDLRHITFIGAYNEGSGEDKGAILLNKVKSANIEDCIFQDFVSTVNREETVIKITPNGRNGVVTIKNCQFMNTKRKNSGAIWLTNDQEGAILTIQGSELTPIPFTSCQSEDAGGSVQLAVRGTTLIQFCAFSASKTTTADKSGGAISASVDGGQLTITSCTFESCSSVGNGGAIFIDLSNLGSGTYLLSSLSFGDGSDVAKKNSHGDGKFGRDVFVEIGSRSRDILVAEKFSGSCPSREVTSSDIFTPIERESMYFHDQSMAASILYLFYGYSSGQLIVDSNGEDNALCGSRFLPCSSISVGYEKCVPTQTGTAVSVEMRSQLSINSNLAMKDKIVALSRKGTDILTIGQNGQISGENTLSGTAMLTLSSLTIEFASWTGSETFISLGGGSLVVTGCSFGSSSSPLNGRFCSMSGGSFSIDSTSSLLDSSATRTSEMFAVSGGVATISLMTLPFSVYSDSKGLFMISGSGELIWTVGTITLNEADVKGIVLMSGGSLKMSGGEMSKFKLKSDLISGSGTVDLFDTTFTSMSDTPVTSNSGGFHVVGMEIQSGQTVTIGKEGETTSFSKCSSNAAGGAIGVVVKGLFTVESTSFSECSSHEKGGGLSMIVEGSGIATVSGSSFSKCHSDGNGGGFSLDITGSTLADKKSSYFITKGSSSLSFSECSSDLLGRWFAIHMSSASDYARAKMQFDFSDFAKPKDAMGLVTNSESFDLLLDLVLNDVFLGDFGNDIFSCSVLDYPCLTRDSALSKLTGTEKEQAINIVGVTTWVTNGEFTKPENRDPYLLTIKTASTENAFATINLQKEADQEYHPPNGFVLIETSVTFDKINLKLAQSSSNVAFISTTANGILELKDVNVEVITPPENYQKYDFQSFIFVPDGNVKIEKLSFGENMDFGENSPIWLSGGSLIDESENEVTMRVIYGGDRGWIGVEGNTATSTYPNLKLKKWIFGGNSTAKKSHGLWLKNVGAVELTDCSFSSFKKGSEETIRDGSAIHAELCSLSSLTITSCSFTSCSSLGNGGAIFIDLSNLESGNYKLSSLSFGDGKEGGEMNSHGDGKSGRDVFVEIGSRSRDILVAEKFSGSCPSREESSTDIFTPFERESMYFHDQSMAASILYLFYGYSSGQLIVDSNGEDNALCGYRFLPCSSISVGYEKCVPTQTGTAVSVEMRSPLTIYTKLAMKDKIVALSRKSTEILTIGQNGQISGENTLSGTASLTLSSLTIEFDSWTGSETFISLGGGSLIVAGCSFGLSLSPLNGRFCSMSGGSLLIDSASSLFDSSATRTTEMFAVSGGVATISLMTLPFSVYSVSKGLFKLSGSGELIWNVNTIDLNHAEVKGIVLMSGGSLKMSGGEMSKFKLKSDLISGSGTVELFDTTFTSMSDTPVTSNSEGFHVVGMEIQSGQTVTIGKEGETTSFSKCSSSAAGGAIGVVVKGLFTVESTSFSECSSSGNGGALSMIVEGSGVATVSGSSFANCESKGNGGGFSLDITESTLADKKSSYFITAGSSSLSFTDCTSSGASNWLFISFTSFEDDYLLSKLDFPLTSAIPNKDALGFDQTSYFDLIYPPPTEFFISDNGSSDSKTCRDESNRCTTLGHVLSLMEGTVKHIYIVHTSTWIKESKLETPSNANDFALTIKTASKENAFATIILQKETDLENDPPSGFILIETSVTFDKINLKLAQSSSNVAFISTTANGILILKDVNVEVIKPPENYQKYDFQSFIFVPDGNVKIEKLSFGENMDFGENSPIWLSGGSVVDESENKVTMRVIYGGDRGWIGVEGDTTTHTYPDLKLKKWVFGGNSTAKKSHGLWLKNVGTVELTDCSFSSFKKGSEDLILDGSAIHAELCSSSSLTITSCSFTSCSSQGNGGAIFNDLSSLESGQYLLSSLSFGDGKEGGEMNSHGDGKFGQDLCLSCKTPELYILPDFFDLEDHQLKSAACLVNQDNAIKSMPLYQFVKEPFVFVSTTANSENCSTPAQACQSFRNALLAANVHKTSKVYVIDSVAIKESLQVTKPFVLKGSYEGTSKITLSSSHTFTLQEPSIISNVEFCNCTGKVFSSSSTLTIERCIVKTTSVEPFLSISDKKSTPIALLVSESDLKTGHHEITCEINNPESSITIEKSPFISDEGLSILLTSSSLSALISSFTFTVDTEAPTSSYKGQDSRVYLDNHRIDLTTFFHPKPTVSTALASETGIDSEDCSDSSACYSLYYSSLRLNRQSDSKILIDGSVVLSEVLTHNSQYELAIQASTTTTRNTPASVTVLNPLGSANGILVNNGKMKIENIPFTIKEDFVATSFIISSSNLQFLSSSVTAKGPMPTLFSITRGSLTVEEISFDTMTFGTSQFINFVAGLATAINIVDAQFTKVTSASSLISSTSTTMTTNAPTSVNMSSVSFLNCQGKNGNFEDTVCSWTDSLVSFIGVSATLENVMFTNCHPGCIHIVDSNMSITGGSFSNNHAQLSESEHHQLIQHNIAVQTSTLTIAENVMFNEERADNVQNSLWISYDSTTASKFTVPNPHSLFYSPSVTSMKPYSFSDKLPQNLPSGVTLQRGEFLVHITGKNLFSLCEYAQFQVGQESSSNFGRRPNSQQLMVSHFVAYSEGNEAYVILNSTKLVSEYGANNKAEWKGSVVFGFGANDVHPFTSGSFTIKEKNSNPYSKGSLTTSDSMLIVLAIIAGVLFVTLVVLLIIPRPKGEKPPVNNEMVTVNDDENDDDCPIKEEDEYEDDEENNAAESYEAPQVQESRQDKLMPSTLIRSDPKDSTDEIVDDDDDDGAAQPASSSFGQNDPSGFAQGSTGDANSHFTNTENPVADQSNFFSNEQPPSDDVFSFLQDPGTSQQNGNGFSF</sequence>
<dbReference type="InterPro" id="IPR006626">
    <property type="entry name" value="PbH1"/>
</dbReference>
<feature type="transmembrane region" description="Helical" evidence="2">
    <location>
        <begin position="3791"/>
        <end position="3812"/>
    </location>
</feature>
<reference evidence="3 4" key="1">
    <citation type="journal article" date="2022" name="bioRxiv">
        <title>Genomics of Preaxostyla Flagellates Illuminates Evolutionary Transitions and the Path Towards Mitochondrial Loss.</title>
        <authorList>
            <person name="Novak L.V.F."/>
            <person name="Treitli S.C."/>
            <person name="Pyrih J."/>
            <person name="Halakuc P."/>
            <person name="Pipaliya S.V."/>
            <person name="Vacek V."/>
            <person name="Brzon O."/>
            <person name="Soukal P."/>
            <person name="Eme L."/>
            <person name="Dacks J.B."/>
            <person name="Karnkowska A."/>
            <person name="Elias M."/>
            <person name="Hampl V."/>
        </authorList>
    </citation>
    <scope>NUCLEOTIDE SEQUENCE [LARGE SCALE GENOMIC DNA]</scope>
    <source>
        <strain evidence="3">NAU3</strain>
        <tissue evidence="3">Gut</tissue>
    </source>
</reference>
<proteinExistence type="predicted"/>
<dbReference type="EMBL" id="JARBJD010000174">
    <property type="protein sequence ID" value="KAK2948541.1"/>
    <property type="molecule type" value="Genomic_DNA"/>
</dbReference>
<dbReference type="PANTHER" id="PTHR11319">
    <property type="entry name" value="G PROTEIN-COUPLED RECEPTOR-RELATED"/>
    <property type="match status" value="1"/>
</dbReference>
<dbReference type="SUPFAM" id="SSF51126">
    <property type="entry name" value="Pectin lyase-like"/>
    <property type="match status" value="7"/>
</dbReference>
<feature type="compositionally biased region" description="Polar residues" evidence="1">
    <location>
        <begin position="3956"/>
        <end position="3968"/>
    </location>
</feature>
<gene>
    <name evidence="3" type="ORF">BLNAU_16527</name>
</gene>
<evidence type="ECO:0000256" key="1">
    <source>
        <dbReference type="SAM" id="MobiDB-lite"/>
    </source>
</evidence>
<feature type="compositionally biased region" description="Acidic residues" evidence="1">
    <location>
        <begin position="3830"/>
        <end position="3853"/>
    </location>
</feature>
<evidence type="ECO:0000313" key="4">
    <source>
        <dbReference type="Proteomes" id="UP001281761"/>
    </source>
</evidence>
<feature type="compositionally biased region" description="Acidic residues" evidence="1">
    <location>
        <begin position="3886"/>
        <end position="3896"/>
    </location>
</feature>